<evidence type="ECO:0000313" key="3">
    <source>
        <dbReference type="EMBL" id="NID10594.1"/>
    </source>
</evidence>
<keyword evidence="2" id="KW-0812">Transmembrane</keyword>
<protein>
    <submittedName>
        <fullName evidence="3">Peptidase</fullName>
    </submittedName>
</protein>
<evidence type="ECO:0000256" key="2">
    <source>
        <dbReference type="SAM" id="Phobius"/>
    </source>
</evidence>
<keyword evidence="2" id="KW-1133">Transmembrane helix</keyword>
<dbReference type="PANTHER" id="PTHR40115:SF1">
    <property type="entry name" value="INNER MEMBRANE PROTEIN WITH PEPSY TM HELIX"/>
    <property type="match status" value="1"/>
</dbReference>
<dbReference type="PANTHER" id="PTHR40115">
    <property type="entry name" value="INNER MEMBRANE PROTEIN WITH PEPSY TM HELIX"/>
    <property type="match status" value="1"/>
</dbReference>
<name>A0ABX0QEH9_9BACT</name>
<dbReference type="Pfam" id="PF16357">
    <property type="entry name" value="PepSY_TM_like_2"/>
    <property type="match status" value="1"/>
</dbReference>
<keyword evidence="4" id="KW-1185">Reference proteome</keyword>
<evidence type="ECO:0000256" key="1">
    <source>
        <dbReference type="SAM" id="MobiDB-lite"/>
    </source>
</evidence>
<reference evidence="3" key="1">
    <citation type="submission" date="2024-05" db="EMBL/GenBank/DDBJ databases">
        <authorList>
            <person name="Jung D.-H."/>
        </authorList>
    </citation>
    <scope>NUCLEOTIDE SEQUENCE</scope>
    <source>
        <strain evidence="3">JA-25</strain>
    </source>
</reference>
<comment type="caution">
    <text evidence="3">The sequence shown here is derived from an EMBL/GenBank/DDBJ whole genome shotgun (WGS) entry which is preliminary data.</text>
</comment>
<dbReference type="InterPro" id="IPR032307">
    <property type="entry name" value="PepSY_TM-like_2"/>
</dbReference>
<sequence length="228" mass="25081">MSKSRPQPWITAKSAATSEDKPVSGSTPKKGTPSWQRQLAAASRWLHIYLSMASFVIVLFFAVTGLTLNHADWFDDQAVEQEVEGKLTPAWVNPTDTAAINKLSVVEFLRNTHGIKGALSEFRIDDRECMVSFRGPGYTADAFVDRENGAYKLTESRLGLVAIMNDLHKGRDTGKSWSWVIDGSAIFMTLISASGLIILLFLRKRRVVGLIWAAIGAAICYVAYALIG</sequence>
<dbReference type="EMBL" id="WAEL01000003">
    <property type="protein sequence ID" value="NID10594.1"/>
    <property type="molecule type" value="Genomic_DNA"/>
</dbReference>
<gene>
    <name evidence="3" type="ORF">F7231_10470</name>
</gene>
<feature type="transmembrane region" description="Helical" evidence="2">
    <location>
        <begin position="209"/>
        <end position="227"/>
    </location>
</feature>
<dbReference type="RefSeq" id="WP_166691843.1">
    <property type="nucleotide sequence ID" value="NZ_WAEL01000003.1"/>
</dbReference>
<dbReference type="Proteomes" id="UP000606008">
    <property type="component" value="Unassembled WGS sequence"/>
</dbReference>
<feature type="transmembrane region" description="Helical" evidence="2">
    <location>
        <begin position="46"/>
        <end position="68"/>
    </location>
</feature>
<proteinExistence type="predicted"/>
<feature type="region of interest" description="Disordered" evidence="1">
    <location>
        <begin position="1"/>
        <end position="33"/>
    </location>
</feature>
<feature type="compositionally biased region" description="Polar residues" evidence="1">
    <location>
        <begin position="24"/>
        <end position="33"/>
    </location>
</feature>
<accession>A0ABX0QEH9</accession>
<feature type="transmembrane region" description="Helical" evidence="2">
    <location>
        <begin position="177"/>
        <end position="202"/>
    </location>
</feature>
<organism evidence="3 4">
    <name type="scientific">Fibrivirga algicola</name>
    <dbReference type="NCBI Taxonomy" id="2950420"/>
    <lineage>
        <taxon>Bacteria</taxon>
        <taxon>Pseudomonadati</taxon>
        <taxon>Bacteroidota</taxon>
        <taxon>Cytophagia</taxon>
        <taxon>Cytophagales</taxon>
        <taxon>Spirosomataceae</taxon>
        <taxon>Fibrivirga</taxon>
    </lineage>
</organism>
<keyword evidence="2" id="KW-0472">Membrane</keyword>
<evidence type="ECO:0000313" key="4">
    <source>
        <dbReference type="Proteomes" id="UP000606008"/>
    </source>
</evidence>